<sequence>MVGEEMSSQLQDQINRLQQLRSQVQMIAQQRQQIELQLRETEEALKEIENASEKTPIYKSVGAILIKTKGKNEIKKELASNKESLELRKTTLEKQEGR</sequence>
<evidence type="ECO:0000256" key="8">
    <source>
        <dbReference type="SAM" id="Coils"/>
    </source>
</evidence>
<keyword evidence="5" id="KW-0143">Chaperone</keyword>
<accession>X0URE9</accession>
<dbReference type="GO" id="GO:0005737">
    <property type="term" value="C:cytoplasm"/>
    <property type="evidence" value="ECO:0007669"/>
    <property type="project" value="UniProtKB-SubCell"/>
</dbReference>
<dbReference type="InterPro" id="IPR009053">
    <property type="entry name" value="Prefoldin"/>
</dbReference>
<dbReference type="InterPro" id="IPR002777">
    <property type="entry name" value="PFD_beta-like"/>
</dbReference>
<comment type="subcellular location">
    <subcellularLocation>
        <location evidence="1">Cytoplasm</location>
    </subcellularLocation>
</comment>
<dbReference type="GO" id="GO:0051082">
    <property type="term" value="F:unfolded protein binding"/>
    <property type="evidence" value="ECO:0007669"/>
    <property type="project" value="InterPro"/>
</dbReference>
<dbReference type="InterPro" id="IPR012713">
    <property type="entry name" value="PfdB"/>
</dbReference>
<evidence type="ECO:0000256" key="4">
    <source>
        <dbReference type="ARBA" id="ARBA00022490"/>
    </source>
</evidence>
<name>X0URE9_9ZZZZ</name>
<evidence type="ECO:0000256" key="6">
    <source>
        <dbReference type="ARBA" id="ARBA00025077"/>
    </source>
</evidence>
<evidence type="ECO:0000256" key="1">
    <source>
        <dbReference type="ARBA" id="ARBA00004496"/>
    </source>
</evidence>
<dbReference type="EMBL" id="BARS01022687">
    <property type="protein sequence ID" value="GAG02858.1"/>
    <property type="molecule type" value="Genomic_DNA"/>
</dbReference>
<evidence type="ECO:0000256" key="7">
    <source>
        <dbReference type="ARBA" id="ARBA00033461"/>
    </source>
</evidence>
<keyword evidence="8" id="KW-0175">Coiled coil</keyword>
<evidence type="ECO:0000313" key="9">
    <source>
        <dbReference type="EMBL" id="GAG02858.1"/>
    </source>
</evidence>
<keyword evidence="4" id="KW-0963">Cytoplasm</keyword>
<feature type="coiled-coil region" evidence="8">
    <location>
        <begin position="3"/>
        <end position="95"/>
    </location>
</feature>
<dbReference type="HAMAP" id="MF_00307">
    <property type="entry name" value="PfdB"/>
    <property type="match status" value="1"/>
</dbReference>
<proteinExistence type="inferred from homology"/>
<dbReference type="NCBIfam" id="TIGR02338">
    <property type="entry name" value="gimC_beta"/>
    <property type="match status" value="1"/>
</dbReference>
<gene>
    <name evidence="9" type="ORF">S01H1_36232</name>
</gene>
<dbReference type="SUPFAM" id="SSF46579">
    <property type="entry name" value="Prefoldin"/>
    <property type="match status" value="1"/>
</dbReference>
<feature type="non-terminal residue" evidence="9">
    <location>
        <position position="98"/>
    </location>
</feature>
<protein>
    <recommendedName>
        <fullName evidence="3">Prefoldin subunit beta</fullName>
    </recommendedName>
    <alternativeName>
        <fullName evidence="7">GimC subunit beta</fullName>
    </alternativeName>
</protein>
<dbReference type="AlphaFoldDB" id="X0URE9"/>
<dbReference type="Gene3D" id="1.10.287.370">
    <property type="match status" value="1"/>
</dbReference>
<evidence type="ECO:0000256" key="3">
    <source>
        <dbReference type="ARBA" id="ARBA00016304"/>
    </source>
</evidence>
<evidence type="ECO:0000256" key="2">
    <source>
        <dbReference type="ARBA" id="ARBA00011716"/>
    </source>
</evidence>
<reference evidence="9" key="1">
    <citation type="journal article" date="2014" name="Front. Microbiol.">
        <title>High frequency of phylogenetically diverse reductive dehalogenase-homologous genes in deep subseafloor sedimentary metagenomes.</title>
        <authorList>
            <person name="Kawai M."/>
            <person name="Futagami T."/>
            <person name="Toyoda A."/>
            <person name="Takaki Y."/>
            <person name="Nishi S."/>
            <person name="Hori S."/>
            <person name="Arai W."/>
            <person name="Tsubouchi T."/>
            <person name="Morono Y."/>
            <person name="Uchiyama I."/>
            <person name="Ito T."/>
            <person name="Fujiyama A."/>
            <person name="Inagaki F."/>
            <person name="Takami H."/>
        </authorList>
    </citation>
    <scope>NUCLEOTIDE SEQUENCE</scope>
    <source>
        <strain evidence="9">Expedition CK06-06</strain>
    </source>
</reference>
<dbReference type="GO" id="GO:0016272">
    <property type="term" value="C:prefoldin complex"/>
    <property type="evidence" value="ECO:0007669"/>
    <property type="project" value="InterPro"/>
</dbReference>
<organism evidence="9">
    <name type="scientific">marine sediment metagenome</name>
    <dbReference type="NCBI Taxonomy" id="412755"/>
    <lineage>
        <taxon>unclassified sequences</taxon>
        <taxon>metagenomes</taxon>
        <taxon>ecological metagenomes</taxon>
    </lineage>
</organism>
<comment type="function">
    <text evidence="6">Molecular chaperone capable of stabilizing a range of proteins. Seems to fulfill an ATP-independent, HSP70-like function in archaeal de novo protein folding.</text>
</comment>
<comment type="subunit">
    <text evidence="2">Heterohexamer of two alpha and four beta subunits.</text>
</comment>
<evidence type="ECO:0000256" key="5">
    <source>
        <dbReference type="ARBA" id="ARBA00023186"/>
    </source>
</evidence>
<comment type="caution">
    <text evidence="9">The sequence shown here is derived from an EMBL/GenBank/DDBJ whole genome shotgun (WGS) entry which is preliminary data.</text>
</comment>
<dbReference type="GO" id="GO:0006457">
    <property type="term" value="P:protein folding"/>
    <property type="evidence" value="ECO:0007669"/>
    <property type="project" value="InterPro"/>
</dbReference>
<dbReference type="CDD" id="cd23162">
    <property type="entry name" value="Prefoldin_beta_GimC"/>
    <property type="match status" value="1"/>
</dbReference>
<dbReference type="Pfam" id="PF01920">
    <property type="entry name" value="Prefoldin_2"/>
    <property type="match status" value="1"/>
</dbReference>